<dbReference type="EMBL" id="CM039427">
    <property type="protein sequence ID" value="KAI4354411.1"/>
    <property type="molecule type" value="Genomic_DNA"/>
</dbReference>
<protein>
    <submittedName>
        <fullName evidence="1">Uncharacterized protein</fullName>
    </submittedName>
</protein>
<evidence type="ECO:0000313" key="2">
    <source>
        <dbReference type="Proteomes" id="UP000828941"/>
    </source>
</evidence>
<evidence type="ECO:0000313" key="1">
    <source>
        <dbReference type="EMBL" id="KAI4354411.1"/>
    </source>
</evidence>
<dbReference type="Proteomes" id="UP000828941">
    <property type="component" value="Chromosome 2"/>
</dbReference>
<keyword evidence="2" id="KW-1185">Reference proteome</keyword>
<sequence length="514" mass="57933">MAECVASSLCLKLRMEKRAVAERSFSSQPTNFKISQRKYSRNGSKFVNLSKLKMYKVSAFGATNLEVSSHLQAMPLKCFGLGALVDFDSASASELVPVVDQMLLMTSIFLTYVAGVIPAEKSCTSYPKIISDKNVTPESSSSSGSAMKSNDQLDSKHALNVMREKLLNSLNALDLEAYSGNCILESVKWPLSLNAVAEGPKLRLLWDAFQQVEEEVNNIACISEPVVMDDWFKTFSQVIQRSCHSICFTWLEKEFFLGKSKANKELTSLILEKVKGDSTVVQNIKRSGKEDLYAELLCYLTLGSLREDCCYDSCLFDLHGISILEDFVVALADGVASMYLEFISVDSDVSSYMNSLASSFCTLSTRELQRLRNEVALNQWLYHNVDTVVSMYEDRFDLYTLESQPIDLPGNNQTENHSWWKRFTLQKLKTTSRGLDCIVISHFSLPVKRTKELRALTGWRYYLSLFLEFSDIATPLIKAVIDKVRDAISFFLVSLIGRSLGLIYTGIRQSLRWK</sequence>
<reference evidence="1 2" key="1">
    <citation type="journal article" date="2022" name="DNA Res.">
        <title>Chromosomal-level genome assembly of the orchid tree Bauhinia variegata (Leguminosae; Cercidoideae) supports the allotetraploid origin hypothesis of Bauhinia.</title>
        <authorList>
            <person name="Zhong Y."/>
            <person name="Chen Y."/>
            <person name="Zheng D."/>
            <person name="Pang J."/>
            <person name="Liu Y."/>
            <person name="Luo S."/>
            <person name="Meng S."/>
            <person name="Qian L."/>
            <person name="Wei D."/>
            <person name="Dai S."/>
            <person name="Zhou R."/>
        </authorList>
    </citation>
    <scope>NUCLEOTIDE SEQUENCE [LARGE SCALE GENOMIC DNA]</scope>
    <source>
        <strain evidence="1">BV-YZ2020</strain>
    </source>
</reference>
<gene>
    <name evidence="1" type="ORF">L6164_003273</name>
</gene>
<organism evidence="1 2">
    <name type="scientific">Bauhinia variegata</name>
    <name type="common">Purple orchid tree</name>
    <name type="synonym">Phanera variegata</name>
    <dbReference type="NCBI Taxonomy" id="167791"/>
    <lineage>
        <taxon>Eukaryota</taxon>
        <taxon>Viridiplantae</taxon>
        <taxon>Streptophyta</taxon>
        <taxon>Embryophyta</taxon>
        <taxon>Tracheophyta</taxon>
        <taxon>Spermatophyta</taxon>
        <taxon>Magnoliopsida</taxon>
        <taxon>eudicotyledons</taxon>
        <taxon>Gunneridae</taxon>
        <taxon>Pentapetalae</taxon>
        <taxon>rosids</taxon>
        <taxon>fabids</taxon>
        <taxon>Fabales</taxon>
        <taxon>Fabaceae</taxon>
        <taxon>Cercidoideae</taxon>
        <taxon>Cercideae</taxon>
        <taxon>Bauhiniinae</taxon>
        <taxon>Bauhinia</taxon>
    </lineage>
</organism>
<proteinExistence type="predicted"/>
<comment type="caution">
    <text evidence="1">The sequence shown here is derived from an EMBL/GenBank/DDBJ whole genome shotgun (WGS) entry which is preliminary data.</text>
</comment>
<name>A0ACB9Q0T8_BAUVA</name>
<accession>A0ACB9Q0T8</accession>